<dbReference type="InterPro" id="IPR052184">
    <property type="entry name" value="SDR_enzymes"/>
</dbReference>
<reference evidence="1" key="1">
    <citation type="submission" date="2017-05" db="EMBL/GenBank/DDBJ databases">
        <authorList>
            <person name="Imhoff J.F."/>
            <person name="Rahn T."/>
            <person name="Kuenzel S."/>
            <person name="Neulinger S.C."/>
        </authorList>
    </citation>
    <scope>NUCLEOTIDE SEQUENCE</scope>
    <source>
        <strain evidence="1">LMG 28126</strain>
    </source>
</reference>
<sequence>MATLVTGATRGIGLGLVAALAQEGAQVIGTHRGTPPAVAGVAWQPLDLADPDGPGRLAQRLDGVALDLLVCNAGVYPDKGQTLEAGHDAAMWAEAFAVNVTGVFLTIQALLPNLRAAQAPRVAIIASQMGSSERARGGAFVYRASKAAAINLGRNLAVDLAPQGIAVGIYHPGWVRTDMGGAGADIDTATAVSGLRRRFAALSLATTGCFLSHDGTELPF</sequence>
<protein>
    <submittedName>
        <fullName evidence="1">Short-chain dehydrogenase</fullName>
    </submittedName>
</protein>
<name>A0A934TIN4_9RHOB</name>
<dbReference type="PRINTS" id="PR00081">
    <property type="entry name" value="GDHRDH"/>
</dbReference>
<dbReference type="SUPFAM" id="SSF51735">
    <property type="entry name" value="NAD(P)-binding Rossmann-fold domains"/>
    <property type="match status" value="1"/>
</dbReference>
<dbReference type="PANTHER" id="PTHR45458:SF1">
    <property type="entry name" value="SHORT CHAIN DEHYDROGENASE"/>
    <property type="match status" value="1"/>
</dbReference>
<dbReference type="Gene3D" id="3.40.50.720">
    <property type="entry name" value="NAD(P)-binding Rossmann-like Domain"/>
    <property type="match status" value="1"/>
</dbReference>
<proteinExistence type="predicted"/>
<dbReference type="InterPro" id="IPR002347">
    <property type="entry name" value="SDR_fam"/>
</dbReference>
<dbReference type="Proteomes" id="UP000706333">
    <property type="component" value="Unassembled WGS sequence"/>
</dbReference>
<reference evidence="1" key="2">
    <citation type="journal article" date="2020" name="Microorganisms">
        <title>Osmotic Adaptation and Compatible Solute Biosynthesis of Phototrophic Bacteria as Revealed from Genome Analyses.</title>
        <authorList>
            <person name="Imhoff J.F."/>
            <person name="Rahn T."/>
            <person name="Kunzel S."/>
            <person name="Keller A."/>
            <person name="Neulinger S.C."/>
        </authorList>
    </citation>
    <scope>NUCLEOTIDE SEQUENCE</scope>
    <source>
        <strain evidence="1">LMG 28126</strain>
    </source>
</reference>
<dbReference type="InterPro" id="IPR036291">
    <property type="entry name" value="NAD(P)-bd_dom_sf"/>
</dbReference>
<evidence type="ECO:0000313" key="2">
    <source>
        <dbReference type="Proteomes" id="UP000706333"/>
    </source>
</evidence>
<dbReference type="EMBL" id="NHSD01000111">
    <property type="protein sequence ID" value="MBK5926241.1"/>
    <property type="molecule type" value="Genomic_DNA"/>
</dbReference>
<evidence type="ECO:0000313" key="1">
    <source>
        <dbReference type="EMBL" id="MBK5926241.1"/>
    </source>
</evidence>
<dbReference type="AlphaFoldDB" id="A0A934TIN4"/>
<organism evidence="1 2">
    <name type="scientific">Rhodobaculum claviforme</name>
    <dbReference type="NCBI Taxonomy" id="1549854"/>
    <lineage>
        <taxon>Bacteria</taxon>
        <taxon>Pseudomonadati</taxon>
        <taxon>Pseudomonadota</taxon>
        <taxon>Alphaproteobacteria</taxon>
        <taxon>Rhodobacterales</taxon>
        <taxon>Paracoccaceae</taxon>
        <taxon>Rhodobaculum</taxon>
    </lineage>
</organism>
<dbReference type="RefSeq" id="WP_201155864.1">
    <property type="nucleotide sequence ID" value="NZ_NHSD01000111.1"/>
</dbReference>
<comment type="caution">
    <text evidence="1">The sequence shown here is derived from an EMBL/GenBank/DDBJ whole genome shotgun (WGS) entry which is preliminary data.</text>
</comment>
<keyword evidence="2" id="KW-1185">Reference proteome</keyword>
<dbReference type="PANTHER" id="PTHR45458">
    <property type="entry name" value="SHORT-CHAIN DEHYDROGENASE/REDUCTASE SDR"/>
    <property type="match status" value="1"/>
</dbReference>
<gene>
    <name evidence="1" type="ORF">CCR87_02540</name>
</gene>
<accession>A0A934TIN4</accession>
<dbReference type="Pfam" id="PF00106">
    <property type="entry name" value="adh_short"/>
    <property type="match status" value="1"/>
</dbReference>
<dbReference type="GO" id="GO:0016616">
    <property type="term" value="F:oxidoreductase activity, acting on the CH-OH group of donors, NAD or NADP as acceptor"/>
    <property type="evidence" value="ECO:0007669"/>
    <property type="project" value="TreeGrafter"/>
</dbReference>